<dbReference type="RefSeq" id="WP_211808500.1">
    <property type="nucleotide sequence ID" value="NZ_CP072362.1"/>
</dbReference>
<proteinExistence type="predicted"/>
<accession>A0ABX7XU59</accession>
<evidence type="ECO:0008006" key="3">
    <source>
        <dbReference type="Google" id="ProtNLM"/>
    </source>
</evidence>
<gene>
    <name evidence="1" type="ORF">J5A58_13040</name>
</gene>
<sequence>MENKKNTLRILIYSLDVRDRVIVTNIKEDNLCIYNKIYQETDIVIKIGKYGVILRNSCKTLNTFKWIENKYATENKSLYRLTSALKRMKKDDLLCILDENKSTISERKSALDFLKVPSDYKDINQTYDKILNFYKLIESTYNYYSLGFDGLKMSIGEQDKDKRKCRFCGRTGKENFHDIAHAIQDSLGNSLLICNEECDACNHTLNKIEDNFLHVMDVRRSIFHISRKSSTKSATIYGRNFVLKPDEKDNTTLYLMEENITEEQKKNKRFTYKLIHKTSLSNENVYKALVKIVIDLLPSKELPYFKQTIKWVKANNDWYIDSLPDMYLAISNQFNEQPYIDILIRKQDDENTPYCTAILWIYDLVYVFIIPLVEKDEGKFKYNNKLQTHWKNIFNLYPFEWIKQNTSDWQEAYAWVDMSIDLDNPAISIRSMRTPIFQKCLQEKAQIKETVFPFFEPKYITLNRKDIRTNFKSIFNKLPVEDKMLHDVTETMSPIILTINENEKTVILEIDSIVYNQTQEDIFFKYYIHVPFKLQEFGKYIHLKWDENNNPITFAFDFHLRDFIFKVSILFAEIKLSLQRANTPFKNSTIIHFLNDKNIDRYLNNIVYVITKRGGGYYRINDKDIHQINYYKPKS</sequence>
<name>A0ABX7XU59_9BACT</name>
<evidence type="ECO:0000313" key="2">
    <source>
        <dbReference type="Proteomes" id="UP000682195"/>
    </source>
</evidence>
<reference evidence="1 2" key="1">
    <citation type="submission" date="2021-03" db="EMBL/GenBank/DDBJ databases">
        <title>Human Oral Microbial Genomes.</title>
        <authorList>
            <person name="Johnston C.D."/>
            <person name="Chen T."/>
            <person name="Dewhirst F.E."/>
        </authorList>
    </citation>
    <scope>NUCLEOTIDE SEQUENCE [LARGE SCALE GENOMIC DNA]</scope>
    <source>
        <strain evidence="1 2">F0054</strain>
    </source>
</reference>
<evidence type="ECO:0000313" key="1">
    <source>
        <dbReference type="EMBL" id="QUB76632.1"/>
    </source>
</evidence>
<protein>
    <recommendedName>
        <fullName evidence="3">HNH endonuclease 5 domain-containing protein</fullName>
    </recommendedName>
</protein>
<organism evidence="1 2">
    <name type="scientific">Prevotella melaninogenica</name>
    <dbReference type="NCBI Taxonomy" id="28132"/>
    <lineage>
        <taxon>Bacteria</taxon>
        <taxon>Pseudomonadati</taxon>
        <taxon>Bacteroidota</taxon>
        <taxon>Bacteroidia</taxon>
        <taxon>Bacteroidales</taxon>
        <taxon>Prevotellaceae</taxon>
        <taxon>Prevotella</taxon>
    </lineage>
</organism>
<dbReference type="Proteomes" id="UP000682195">
    <property type="component" value="Chromosome 2"/>
</dbReference>
<dbReference type="EMBL" id="CP072362">
    <property type="protein sequence ID" value="QUB76632.1"/>
    <property type="molecule type" value="Genomic_DNA"/>
</dbReference>
<keyword evidence="2" id="KW-1185">Reference proteome</keyword>